<dbReference type="Pfam" id="PF26335">
    <property type="entry name" value="ARB_00930_C"/>
    <property type="match status" value="1"/>
</dbReference>
<evidence type="ECO:0000259" key="3">
    <source>
        <dbReference type="Pfam" id="PF00144"/>
    </source>
</evidence>
<feature type="domain" description="Beta-lactamase-related" evidence="3">
    <location>
        <begin position="86"/>
        <end position="394"/>
    </location>
</feature>
<feature type="domain" description="Beta-lactamase-like ARB-00930-like C-terminal" evidence="4">
    <location>
        <begin position="416"/>
        <end position="558"/>
    </location>
</feature>
<dbReference type="AlphaFoldDB" id="A0A7C8IFU4"/>
<feature type="signal peptide" evidence="2">
    <location>
        <begin position="1"/>
        <end position="18"/>
    </location>
</feature>
<dbReference type="InterPro" id="IPR012338">
    <property type="entry name" value="Beta-lactam/transpept-like"/>
</dbReference>
<organism evidence="5 6">
    <name type="scientific">Massariosphaeria phaeospora</name>
    <dbReference type="NCBI Taxonomy" id="100035"/>
    <lineage>
        <taxon>Eukaryota</taxon>
        <taxon>Fungi</taxon>
        <taxon>Dikarya</taxon>
        <taxon>Ascomycota</taxon>
        <taxon>Pezizomycotina</taxon>
        <taxon>Dothideomycetes</taxon>
        <taxon>Pleosporomycetidae</taxon>
        <taxon>Pleosporales</taxon>
        <taxon>Pleosporales incertae sedis</taxon>
        <taxon>Massariosphaeria</taxon>
    </lineage>
</organism>
<keyword evidence="6" id="KW-1185">Reference proteome</keyword>
<accession>A0A7C8IFU4</accession>
<gene>
    <name evidence="5" type="ORF">BDV95DRAFT_589490</name>
</gene>
<evidence type="ECO:0000313" key="6">
    <source>
        <dbReference type="Proteomes" id="UP000481861"/>
    </source>
</evidence>
<name>A0A7C8IFU4_9PLEO</name>
<dbReference type="Proteomes" id="UP000481861">
    <property type="component" value="Unassembled WGS sequence"/>
</dbReference>
<dbReference type="InterPro" id="IPR001466">
    <property type="entry name" value="Beta-lactam-related"/>
</dbReference>
<dbReference type="OrthoDB" id="5946976at2759"/>
<evidence type="ECO:0000259" key="4">
    <source>
        <dbReference type="Pfam" id="PF26335"/>
    </source>
</evidence>
<dbReference type="EMBL" id="JAADJZ010000001">
    <property type="protein sequence ID" value="KAF2878577.1"/>
    <property type="molecule type" value="Genomic_DNA"/>
</dbReference>
<comment type="similarity">
    <text evidence="1">Belongs to the beta-lactamase family.</text>
</comment>
<dbReference type="SUPFAM" id="SSF56601">
    <property type="entry name" value="beta-lactamase/transpeptidase-like"/>
    <property type="match status" value="1"/>
</dbReference>
<dbReference type="InterPro" id="IPR058664">
    <property type="entry name" value="ARB_00930-like_C"/>
</dbReference>
<comment type="caution">
    <text evidence="5">The sequence shown here is derived from an EMBL/GenBank/DDBJ whole genome shotgun (WGS) entry which is preliminary data.</text>
</comment>
<evidence type="ECO:0000256" key="2">
    <source>
        <dbReference type="SAM" id="SignalP"/>
    </source>
</evidence>
<reference evidence="5 6" key="1">
    <citation type="submission" date="2020-01" db="EMBL/GenBank/DDBJ databases">
        <authorList>
            <consortium name="DOE Joint Genome Institute"/>
            <person name="Haridas S."/>
            <person name="Albert R."/>
            <person name="Binder M."/>
            <person name="Bloem J."/>
            <person name="Labutti K."/>
            <person name="Salamov A."/>
            <person name="Andreopoulos B."/>
            <person name="Baker S.E."/>
            <person name="Barry K."/>
            <person name="Bills G."/>
            <person name="Bluhm B.H."/>
            <person name="Cannon C."/>
            <person name="Castanera R."/>
            <person name="Culley D.E."/>
            <person name="Daum C."/>
            <person name="Ezra D."/>
            <person name="Gonzalez J.B."/>
            <person name="Henrissat B."/>
            <person name="Kuo A."/>
            <person name="Liang C."/>
            <person name="Lipzen A."/>
            <person name="Lutzoni F."/>
            <person name="Magnuson J."/>
            <person name="Mondo S."/>
            <person name="Nolan M."/>
            <person name="Ohm R."/>
            <person name="Pangilinan J."/>
            <person name="Park H.-J.H."/>
            <person name="Ramirez L."/>
            <person name="Alfaro M."/>
            <person name="Sun H."/>
            <person name="Tritt A."/>
            <person name="Yoshinaga Y."/>
            <person name="Zwiers L.-H.L."/>
            <person name="Turgeon B.G."/>
            <person name="Goodwin S.B."/>
            <person name="Spatafora J.W."/>
            <person name="Crous P.W."/>
            <person name="Grigoriev I.V."/>
        </authorList>
    </citation>
    <scope>NUCLEOTIDE SEQUENCE [LARGE SCALE GENOMIC DNA]</scope>
    <source>
        <strain evidence="5 6">CBS 611.86</strain>
    </source>
</reference>
<evidence type="ECO:0000313" key="5">
    <source>
        <dbReference type="EMBL" id="KAF2878577.1"/>
    </source>
</evidence>
<dbReference type="Pfam" id="PF00144">
    <property type="entry name" value="Beta-lactamase"/>
    <property type="match status" value="1"/>
</dbReference>
<proteinExistence type="inferred from homology"/>
<dbReference type="PANTHER" id="PTHR22935:SF95">
    <property type="entry name" value="BETA-LACTAMASE-LIKE 1-RELATED"/>
    <property type="match status" value="1"/>
</dbReference>
<dbReference type="InterPro" id="IPR051478">
    <property type="entry name" value="Beta-lactamase-like_AB/R"/>
</dbReference>
<sequence length="575" mass="63395">MMLFPALHLLSLAVLSSAKCYEPSTAFPPPEYDADDAALNGAWETVDTALTAAIAAPEFASTSFSVEITSSQQSIWSKHHTARERNASRPDIPEVNGDALYRIASITKTFTVLALLQQHAAGNLSLDDTVNIYVEELNGAQNGTLPWTDITLRSLASQLSGLPREYIHGDLSVLRDALDLGLPPIAGGGVPKCDEHDDDGNPPCFRKADLINAVKQRMPVFAPNQKSTYSNIAFELLGLVIANVTSQSYESYIHDAIFQPLGMSMSSFALPPDSAGVIPPKPQYWDADIGIQNPTGGIYSSSKDLSVYLRHILTHYNGLTHALNWLHPVSNSGGLHTFYGMPWEIFQTDRILLNSRRTVRFVTKTGGLPGYFSVIMIVPEYDLGITILVAGNGRFLAEIREVVTVQLVRAAERVALRQLHERYSGTYGSPQSDLNSSLTLAVDYRGLVVERFISNSTDVLASPLMEHLPHSSGKWYVQVVPTLLYRDEKKQKGARWRFQGAAERSAGEQPVWDDACLTNIDVAEYAGAPLNEVVFWSGEGDTADTLELTGFRVKLVRNEKRQIQLPAERQEYMEL</sequence>
<evidence type="ECO:0000256" key="1">
    <source>
        <dbReference type="ARBA" id="ARBA00038473"/>
    </source>
</evidence>
<feature type="chain" id="PRO_5028956990" evidence="2">
    <location>
        <begin position="19"/>
        <end position="575"/>
    </location>
</feature>
<protein>
    <submittedName>
        <fullName evidence="5">Beta-lactamase/transpeptidase-like protein</fullName>
    </submittedName>
</protein>
<keyword evidence="2" id="KW-0732">Signal</keyword>
<dbReference type="PANTHER" id="PTHR22935">
    <property type="entry name" value="PENICILLIN-BINDING PROTEIN"/>
    <property type="match status" value="1"/>
</dbReference>
<dbReference type="Gene3D" id="3.40.710.10">
    <property type="entry name" value="DD-peptidase/beta-lactamase superfamily"/>
    <property type="match status" value="1"/>
</dbReference>